<dbReference type="CDD" id="cd14014">
    <property type="entry name" value="STKc_PknB_like"/>
    <property type="match status" value="1"/>
</dbReference>
<keyword evidence="4" id="KW-0067">ATP-binding</keyword>
<comment type="caution">
    <text evidence="7">The sequence shown here is derived from an EMBL/GenBank/DDBJ whole genome shotgun (WGS) entry which is preliminary data.</text>
</comment>
<evidence type="ECO:0000313" key="7">
    <source>
        <dbReference type="EMBL" id="RDJ25431.1"/>
    </source>
</evidence>
<dbReference type="InterPro" id="IPR000719">
    <property type="entry name" value="Prot_kinase_dom"/>
</dbReference>
<evidence type="ECO:0000256" key="5">
    <source>
        <dbReference type="SAM" id="Phobius"/>
    </source>
</evidence>
<keyword evidence="5" id="KW-0812">Transmembrane</keyword>
<dbReference type="GO" id="GO:0005524">
    <property type="term" value="F:ATP binding"/>
    <property type="evidence" value="ECO:0007669"/>
    <property type="project" value="UniProtKB-KW"/>
</dbReference>
<dbReference type="PROSITE" id="PS00108">
    <property type="entry name" value="PROTEIN_KINASE_ST"/>
    <property type="match status" value="1"/>
</dbReference>
<dbReference type="InterPro" id="IPR008271">
    <property type="entry name" value="Ser/Thr_kinase_AS"/>
</dbReference>
<dbReference type="InterPro" id="IPR019734">
    <property type="entry name" value="TPR_rpt"/>
</dbReference>
<evidence type="ECO:0000256" key="1">
    <source>
        <dbReference type="ARBA" id="ARBA00022679"/>
    </source>
</evidence>
<sequence>MDAGDCAGACCARISAAAMRPGRMLPRMGALHESASSQHVSRPPCVPHLEDAAPARLLDSDARVAMRAMPIRLPGMTMKQPIDLERERWIKVRALFDDLVELAPAERQVALARSILPRELLDEARALLAAADSAGDFLERGGATGLTGGVAATPGYQSLASGARVGAFRVEALIGRGGQGEVYRAARADGQFEQVVALKLLRPEAADHVERFRTERQILAGLEHPAIARLIDGGTAPDGRPYLAMEFVDGAPITTYCAAGRLGLKARLRLFQTVCAAVAYAHRNLIVHRDLKPGNVLVTPEGQVKLLDFGVAHILAETGNEALTQAILTPDYAAPEQFEGRRPTTATDIYALGGILFELLTGRSPWRLRDTPFAGALRIMQDAPPQPSKVMARQEAPPVPGEQVRGDLDVIIQKAMRYEPEARYESVAALSEDIERHLVFLPVAARAGDFGYRARRFLRRNRGRLLAATAVMVVLAGGVGGVLWQAGKARAARQSAIIESERASAVRDYVMLLLRTASSAGGPSFATAKQVLDATAAQLGREANGGSVTLLGTLGELYAELDDFNAAAPLLERYIAIAERNGDGWALANARQTLAAVSVRRGQLDQAAALLGQAKAFWAGDAGAYAREQAEAAGIEAGLLRERSQRDEAIALLRGAISRLSALLGEGGDGIATLHHNLGVHLLEAGRRDEAEASLKTAQHLLEQQGRTRSATGIGVMNNRAAIAFQRGDVAAAEGMWREVIALRRELYGPSIALAALQLNLGRLLLTTGRAEEALPVLEEALAIGTAFAGETSPVTIMLRQSRGLGLLVRDRDGEAAVEIDKALAASAQAFGAQHIYYGMALSVRAQLYLRAADWTRARADIDASEAILDRAGPAGAVHLVEVRKLREILEQNAK</sequence>
<keyword evidence="7" id="KW-0723">Serine/threonine-protein kinase</keyword>
<reference evidence="8" key="1">
    <citation type="submission" date="2018-07" db="EMBL/GenBank/DDBJ databases">
        <authorList>
            <person name="Safronova V.I."/>
            <person name="Chirak E.R."/>
            <person name="Sazanova A.L."/>
        </authorList>
    </citation>
    <scope>NUCLEOTIDE SEQUENCE [LARGE SCALE GENOMIC DNA]</scope>
    <source>
        <strain evidence="8">RCAM04685</strain>
    </source>
</reference>
<organism evidence="7 8">
    <name type="scientific">Bosea caraganae</name>
    <dbReference type="NCBI Taxonomy" id="2763117"/>
    <lineage>
        <taxon>Bacteria</taxon>
        <taxon>Pseudomonadati</taxon>
        <taxon>Pseudomonadota</taxon>
        <taxon>Alphaproteobacteria</taxon>
        <taxon>Hyphomicrobiales</taxon>
        <taxon>Boseaceae</taxon>
        <taxon>Bosea</taxon>
    </lineage>
</organism>
<proteinExistence type="predicted"/>
<dbReference type="SMART" id="SM00028">
    <property type="entry name" value="TPR"/>
    <property type="match status" value="5"/>
</dbReference>
<evidence type="ECO:0000256" key="4">
    <source>
        <dbReference type="ARBA" id="ARBA00022840"/>
    </source>
</evidence>
<dbReference type="SUPFAM" id="SSF48452">
    <property type="entry name" value="TPR-like"/>
    <property type="match status" value="1"/>
</dbReference>
<keyword evidence="2" id="KW-0547">Nucleotide-binding</keyword>
<dbReference type="Gene3D" id="1.10.510.10">
    <property type="entry name" value="Transferase(Phosphotransferase) domain 1"/>
    <property type="match status" value="1"/>
</dbReference>
<dbReference type="PANTHER" id="PTHR43289:SF34">
    <property type="entry name" value="SERINE_THREONINE-PROTEIN KINASE YBDM-RELATED"/>
    <property type="match status" value="1"/>
</dbReference>
<keyword evidence="8" id="KW-1185">Reference proteome</keyword>
<dbReference type="GO" id="GO:0004674">
    <property type="term" value="F:protein serine/threonine kinase activity"/>
    <property type="evidence" value="ECO:0007669"/>
    <property type="project" value="UniProtKB-KW"/>
</dbReference>
<feature type="domain" description="Protein kinase" evidence="6">
    <location>
        <begin position="168"/>
        <end position="440"/>
    </location>
</feature>
<dbReference type="Gene3D" id="3.30.200.20">
    <property type="entry name" value="Phosphorylase Kinase, domain 1"/>
    <property type="match status" value="1"/>
</dbReference>
<name>A0A370L753_9HYPH</name>
<dbReference type="SUPFAM" id="SSF56112">
    <property type="entry name" value="Protein kinase-like (PK-like)"/>
    <property type="match status" value="1"/>
</dbReference>
<dbReference type="AlphaFoldDB" id="A0A370L753"/>
<dbReference type="InterPro" id="IPR011009">
    <property type="entry name" value="Kinase-like_dom_sf"/>
</dbReference>
<protein>
    <submittedName>
        <fullName evidence="7">Serine/threonine protein kinase</fullName>
    </submittedName>
</protein>
<dbReference type="InterPro" id="IPR011990">
    <property type="entry name" value="TPR-like_helical_dom_sf"/>
</dbReference>
<dbReference type="Gene3D" id="1.25.40.10">
    <property type="entry name" value="Tetratricopeptide repeat domain"/>
    <property type="match status" value="2"/>
</dbReference>
<evidence type="ECO:0000256" key="3">
    <source>
        <dbReference type="ARBA" id="ARBA00022777"/>
    </source>
</evidence>
<keyword evidence="3 7" id="KW-0418">Kinase</keyword>
<feature type="transmembrane region" description="Helical" evidence="5">
    <location>
        <begin position="465"/>
        <end position="484"/>
    </location>
</feature>
<keyword evidence="1" id="KW-0808">Transferase</keyword>
<keyword evidence="5" id="KW-0472">Membrane</keyword>
<dbReference type="PANTHER" id="PTHR43289">
    <property type="entry name" value="MITOGEN-ACTIVATED PROTEIN KINASE KINASE KINASE 20-RELATED"/>
    <property type="match status" value="1"/>
</dbReference>
<dbReference type="SMART" id="SM00220">
    <property type="entry name" value="S_TKc"/>
    <property type="match status" value="1"/>
</dbReference>
<evidence type="ECO:0000259" key="6">
    <source>
        <dbReference type="PROSITE" id="PS50011"/>
    </source>
</evidence>
<dbReference type="Pfam" id="PF13424">
    <property type="entry name" value="TPR_12"/>
    <property type="match status" value="1"/>
</dbReference>
<evidence type="ECO:0000256" key="2">
    <source>
        <dbReference type="ARBA" id="ARBA00022741"/>
    </source>
</evidence>
<dbReference type="PROSITE" id="PS50011">
    <property type="entry name" value="PROTEIN_KINASE_DOM"/>
    <property type="match status" value="1"/>
</dbReference>
<keyword evidence="5" id="KW-1133">Transmembrane helix</keyword>
<dbReference type="Pfam" id="PF00069">
    <property type="entry name" value="Pkinase"/>
    <property type="match status" value="1"/>
</dbReference>
<evidence type="ECO:0000313" key="8">
    <source>
        <dbReference type="Proteomes" id="UP000255207"/>
    </source>
</evidence>
<accession>A0A370L753</accession>
<dbReference type="EMBL" id="QQTP01000005">
    <property type="protein sequence ID" value="RDJ25431.1"/>
    <property type="molecule type" value="Genomic_DNA"/>
</dbReference>
<gene>
    <name evidence="7" type="ORF">DWE98_11935</name>
</gene>
<dbReference type="Proteomes" id="UP000255207">
    <property type="component" value="Unassembled WGS sequence"/>
</dbReference>